<dbReference type="GO" id="GO:0071949">
    <property type="term" value="F:FAD binding"/>
    <property type="evidence" value="ECO:0007669"/>
    <property type="project" value="InterPro"/>
</dbReference>
<evidence type="ECO:0000256" key="5">
    <source>
        <dbReference type="ARBA" id="ARBA00023004"/>
    </source>
</evidence>
<dbReference type="InterPro" id="IPR012675">
    <property type="entry name" value="Beta-grasp_dom_sf"/>
</dbReference>
<dbReference type="Pfam" id="PF03450">
    <property type="entry name" value="CO_deh_flav_C"/>
    <property type="match status" value="1"/>
</dbReference>
<dbReference type="InterPro" id="IPR016167">
    <property type="entry name" value="FAD-bd_PCMH_sub1"/>
</dbReference>
<dbReference type="GO" id="GO:0004854">
    <property type="term" value="F:xanthine dehydrogenase activity"/>
    <property type="evidence" value="ECO:0007669"/>
    <property type="project" value="UniProtKB-EC"/>
</dbReference>
<dbReference type="InterPro" id="IPR001041">
    <property type="entry name" value="2Fe-2S_ferredoxin-type"/>
</dbReference>
<dbReference type="PROSITE" id="PS51387">
    <property type="entry name" value="FAD_PCMH"/>
    <property type="match status" value="1"/>
</dbReference>
<dbReference type="Gene3D" id="3.30.390.50">
    <property type="entry name" value="CO dehydrogenase flavoprotein, C-terminal domain"/>
    <property type="match status" value="1"/>
</dbReference>
<feature type="domain" description="2Fe-2S ferredoxin-type" evidence="6">
    <location>
        <begin position="1"/>
        <end position="85"/>
    </location>
</feature>
<sequence length="494" mass="53815">MIRFLLNQTLVSEAGLDANTTVLEYLRRHQGRQGAKEGCASGDCGACTVVLAQAVEGKLRYDSINACITLIGALHGKQVLTVEDLRQQGRLHPVQQAMVDNHASQCGFCTPGIVMSLFALQKSGSTGTDELIRQSLGGNLCRCTGYRPIIDAARQICGAANDQFSAQENLTLARLAGLREQDDLELAASTPGQGDWTNGETGVQTRHLCLRPRTLEQLGEAFLRYPGARLLAGGTDLALAITLRREALPLLIDINHVPELKTLAVTERQMEIGAGASLSACESFLARHLPEFSAALARFASRQVRNQATLGGNLANASPVGDGAPMLLALGASLILRRGNDTRELPLDQFFLSYRKTALAAGEFIERIIVPKVTASHIYRIYKVAKRREDDISAVFGAFCCEIRHGVIHKACLAYGGMAETPRRAAGAEAELLGKSWDRQTIENACLRLNDDFTPLSDLRAGGAYRLRVAQNLLRRFYLSVSLPRHRLEVDHYV</sequence>
<dbReference type="Gene3D" id="1.10.150.120">
    <property type="entry name" value="[2Fe-2S]-binding domain"/>
    <property type="match status" value="1"/>
</dbReference>
<dbReference type="RefSeq" id="WP_162365857.1">
    <property type="nucleotide sequence ID" value="NZ_WUBS01000006.1"/>
</dbReference>
<evidence type="ECO:0000313" key="9">
    <source>
        <dbReference type="Proteomes" id="UP000461443"/>
    </source>
</evidence>
<keyword evidence="5" id="KW-0408">Iron</keyword>
<keyword evidence="9" id="KW-1185">Reference proteome</keyword>
<dbReference type="InterPro" id="IPR016166">
    <property type="entry name" value="FAD-bd_PCMH"/>
</dbReference>
<dbReference type="SUPFAM" id="SSF56176">
    <property type="entry name" value="FAD-binding/transporter-associated domain-like"/>
    <property type="match status" value="1"/>
</dbReference>
<dbReference type="NCBIfam" id="TIGR02963">
    <property type="entry name" value="xanthine_xdhA"/>
    <property type="match status" value="1"/>
</dbReference>
<comment type="caution">
    <text evidence="8">The sequence shown here is derived from an EMBL/GenBank/DDBJ whole genome shotgun (WGS) entry which is preliminary data.</text>
</comment>
<dbReference type="InterPro" id="IPR002888">
    <property type="entry name" value="2Fe-2S-bd"/>
</dbReference>
<keyword evidence="3" id="KW-0274">FAD</keyword>
<dbReference type="InterPro" id="IPR036884">
    <property type="entry name" value="2Fe-2S-bd_dom_sf"/>
</dbReference>
<organism evidence="8 9">
    <name type="scientific">Acerihabitans arboris</name>
    <dbReference type="NCBI Taxonomy" id="2691583"/>
    <lineage>
        <taxon>Bacteria</taxon>
        <taxon>Pseudomonadati</taxon>
        <taxon>Pseudomonadota</taxon>
        <taxon>Gammaproteobacteria</taxon>
        <taxon>Enterobacterales</taxon>
        <taxon>Pectobacteriaceae</taxon>
        <taxon>Acerihabitans</taxon>
    </lineage>
</organism>
<evidence type="ECO:0000259" key="6">
    <source>
        <dbReference type="PROSITE" id="PS51085"/>
    </source>
</evidence>
<dbReference type="Proteomes" id="UP000461443">
    <property type="component" value="Unassembled WGS sequence"/>
</dbReference>
<dbReference type="CDD" id="cd00207">
    <property type="entry name" value="fer2"/>
    <property type="match status" value="1"/>
</dbReference>
<evidence type="ECO:0000259" key="7">
    <source>
        <dbReference type="PROSITE" id="PS51387"/>
    </source>
</evidence>
<dbReference type="SUPFAM" id="SSF55447">
    <property type="entry name" value="CO dehydrogenase flavoprotein C-terminal domain-like"/>
    <property type="match status" value="1"/>
</dbReference>
<dbReference type="EMBL" id="WUBS01000006">
    <property type="protein sequence ID" value="NDL63145.1"/>
    <property type="molecule type" value="Genomic_DNA"/>
</dbReference>
<dbReference type="PANTHER" id="PTHR45444">
    <property type="entry name" value="XANTHINE DEHYDROGENASE"/>
    <property type="match status" value="1"/>
</dbReference>
<dbReference type="Gene3D" id="3.10.20.30">
    <property type="match status" value="1"/>
</dbReference>
<gene>
    <name evidence="8" type="primary">xdhA</name>
    <name evidence="8" type="ORF">GRH90_10345</name>
</gene>
<evidence type="ECO:0000256" key="4">
    <source>
        <dbReference type="ARBA" id="ARBA00023002"/>
    </source>
</evidence>
<dbReference type="Gene3D" id="3.30.465.10">
    <property type="match status" value="1"/>
</dbReference>
<dbReference type="InterPro" id="IPR006058">
    <property type="entry name" value="2Fe2S_fd_BS"/>
</dbReference>
<protein>
    <submittedName>
        <fullName evidence="8">Xanthine dehydrogenase small subunit</fullName>
        <ecNumber evidence="8">1.17.1.4</ecNumber>
    </submittedName>
</protein>
<reference evidence="8 9" key="1">
    <citation type="submission" date="2019-12" db="EMBL/GenBank/DDBJ databases">
        <authorList>
            <person name="Lee S.D."/>
        </authorList>
    </citation>
    <scope>NUCLEOTIDE SEQUENCE [LARGE SCALE GENOMIC DNA]</scope>
    <source>
        <strain evidence="8 9">SAP-6</strain>
    </source>
</reference>
<dbReference type="InterPro" id="IPR005107">
    <property type="entry name" value="CO_DH_flav_C"/>
</dbReference>
<dbReference type="InterPro" id="IPR014307">
    <property type="entry name" value="Xanthine_DH_ssu"/>
</dbReference>
<evidence type="ECO:0000256" key="2">
    <source>
        <dbReference type="ARBA" id="ARBA00022723"/>
    </source>
</evidence>
<dbReference type="PANTHER" id="PTHR45444:SF3">
    <property type="entry name" value="XANTHINE DEHYDROGENASE"/>
    <property type="match status" value="1"/>
</dbReference>
<evidence type="ECO:0000313" key="8">
    <source>
        <dbReference type="EMBL" id="NDL63145.1"/>
    </source>
</evidence>
<dbReference type="PROSITE" id="PS51085">
    <property type="entry name" value="2FE2S_FER_2"/>
    <property type="match status" value="1"/>
</dbReference>
<dbReference type="SUPFAM" id="SSF54292">
    <property type="entry name" value="2Fe-2S ferredoxin-like"/>
    <property type="match status" value="1"/>
</dbReference>
<keyword evidence="2" id="KW-0479">Metal-binding</keyword>
<dbReference type="InterPro" id="IPR036010">
    <property type="entry name" value="2Fe-2S_ferredoxin-like_sf"/>
</dbReference>
<dbReference type="Pfam" id="PF00111">
    <property type="entry name" value="Fer2"/>
    <property type="match status" value="1"/>
</dbReference>
<evidence type="ECO:0000256" key="1">
    <source>
        <dbReference type="ARBA" id="ARBA00022630"/>
    </source>
</evidence>
<dbReference type="GO" id="GO:0051537">
    <property type="term" value="F:2 iron, 2 sulfur cluster binding"/>
    <property type="evidence" value="ECO:0007669"/>
    <property type="project" value="InterPro"/>
</dbReference>
<keyword evidence="1" id="KW-0285">Flavoprotein</keyword>
<proteinExistence type="predicted"/>
<dbReference type="SMART" id="SM01092">
    <property type="entry name" value="CO_deh_flav_C"/>
    <property type="match status" value="1"/>
</dbReference>
<dbReference type="PROSITE" id="PS00197">
    <property type="entry name" value="2FE2S_FER_1"/>
    <property type="match status" value="1"/>
</dbReference>
<dbReference type="InterPro" id="IPR036318">
    <property type="entry name" value="FAD-bd_PCMH-like_sf"/>
</dbReference>
<keyword evidence="4 8" id="KW-0560">Oxidoreductase</keyword>
<dbReference type="SUPFAM" id="SSF47741">
    <property type="entry name" value="CO dehydrogenase ISP C-domain like"/>
    <property type="match status" value="1"/>
</dbReference>
<feature type="domain" description="FAD-binding PCMH-type" evidence="7">
    <location>
        <begin position="201"/>
        <end position="375"/>
    </location>
</feature>
<dbReference type="Pfam" id="PF00941">
    <property type="entry name" value="FAD_binding_5"/>
    <property type="match status" value="1"/>
</dbReference>
<dbReference type="PIRSF" id="PIRSF036557">
    <property type="entry name" value="XdhA_RC"/>
    <property type="match status" value="1"/>
</dbReference>
<dbReference type="Pfam" id="PF01799">
    <property type="entry name" value="Fer2_2"/>
    <property type="match status" value="1"/>
</dbReference>
<evidence type="ECO:0000256" key="3">
    <source>
        <dbReference type="ARBA" id="ARBA00022827"/>
    </source>
</evidence>
<dbReference type="AlphaFoldDB" id="A0A845SPP5"/>
<accession>A0A845SPP5</accession>
<dbReference type="Gene3D" id="3.30.43.10">
    <property type="entry name" value="Uridine Diphospho-n-acetylenolpyruvylglucosamine Reductase, domain 2"/>
    <property type="match status" value="1"/>
</dbReference>
<name>A0A845SPP5_9GAMM</name>
<dbReference type="InterPro" id="IPR016169">
    <property type="entry name" value="FAD-bd_PCMH_sub2"/>
</dbReference>
<dbReference type="InterPro" id="IPR036683">
    <property type="entry name" value="CO_DH_flav_C_dom_sf"/>
</dbReference>
<dbReference type="GO" id="GO:0005506">
    <property type="term" value="F:iron ion binding"/>
    <property type="evidence" value="ECO:0007669"/>
    <property type="project" value="InterPro"/>
</dbReference>
<dbReference type="EC" id="1.17.1.4" evidence="8"/>
<reference evidence="8 9" key="2">
    <citation type="submission" date="2020-02" db="EMBL/GenBank/DDBJ databases">
        <title>The new genus of Enterobacteriales.</title>
        <authorList>
            <person name="Kim I.S."/>
        </authorList>
    </citation>
    <scope>NUCLEOTIDE SEQUENCE [LARGE SCALE GENOMIC DNA]</scope>
    <source>
        <strain evidence="8 9">SAP-6</strain>
    </source>
</reference>
<dbReference type="InterPro" id="IPR002346">
    <property type="entry name" value="Mopterin_DH_FAD-bd"/>
</dbReference>
<dbReference type="InterPro" id="IPR012175">
    <property type="entry name" value="Xanth_DH_ssu_bac"/>
</dbReference>
<dbReference type="InterPro" id="IPR016208">
    <property type="entry name" value="Ald_Oxase/xanthine_DH-like"/>
</dbReference>